<comment type="caution">
    <text evidence="9">The sequence shown here is derived from an EMBL/GenBank/DDBJ whole genome shotgun (WGS) entry which is preliminary data.</text>
</comment>
<dbReference type="Gene3D" id="3.40.980.20">
    <property type="entry name" value="Four-carbon acid sugar kinase, nucleotide binding domain"/>
    <property type="match status" value="1"/>
</dbReference>
<keyword evidence="5" id="KW-0067">ATP-binding</keyword>
<organism evidence="9 10">
    <name type="scientific">Nibrella saemangeumensis</name>
    <dbReference type="NCBI Taxonomy" id="1084526"/>
    <lineage>
        <taxon>Bacteria</taxon>
        <taxon>Pseudomonadati</taxon>
        <taxon>Bacteroidota</taxon>
        <taxon>Cytophagia</taxon>
        <taxon>Cytophagales</taxon>
        <taxon>Spirosomataceae</taxon>
        <taxon>Nibrella</taxon>
    </lineage>
</organism>
<evidence type="ECO:0000256" key="1">
    <source>
        <dbReference type="ARBA" id="ARBA00005715"/>
    </source>
</evidence>
<evidence type="ECO:0000313" key="9">
    <source>
        <dbReference type="EMBL" id="GAA4469554.1"/>
    </source>
</evidence>
<proteinExistence type="inferred from homology"/>
<feature type="domain" description="Four-carbon acid sugar kinase nucleotide binding" evidence="8">
    <location>
        <begin position="269"/>
        <end position="429"/>
    </location>
</feature>
<evidence type="ECO:0000256" key="4">
    <source>
        <dbReference type="ARBA" id="ARBA00022777"/>
    </source>
</evidence>
<reference evidence="10" key="1">
    <citation type="journal article" date="2019" name="Int. J. Syst. Evol. Microbiol.">
        <title>The Global Catalogue of Microorganisms (GCM) 10K type strain sequencing project: providing services to taxonomists for standard genome sequencing and annotation.</title>
        <authorList>
            <consortium name="The Broad Institute Genomics Platform"/>
            <consortium name="The Broad Institute Genome Sequencing Center for Infectious Disease"/>
            <person name="Wu L."/>
            <person name="Ma J."/>
        </authorList>
    </citation>
    <scope>NUCLEOTIDE SEQUENCE [LARGE SCALE GENOMIC DNA]</scope>
    <source>
        <strain evidence="10">JCM 17927</strain>
    </source>
</reference>
<keyword evidence="3" id="KW-0547">Nucleotide-binding</keyword>
<dbReference type="EMBL" id="BAABHD010000084">
    <property type="protein sequence ID" value="GAA4469554.1"/>
    <property type="molecule type" value="Genomic_DNA"/>
</dbReference>
<dbReference type="Pfam" id="PF17042">
    <property type="entry name" value="NBD_C"/>
    <property type="match status" value="1"/>
</dbReference>
<dbReference type="InterPro" id="IPR037051">
    <property type="entry name" value="4-carb_acid_sugar_kinase_N_sf"/>
</dbReference>
<evidence type="ECO:0000313" key="10">
    <source>
        <dbReference type="Proteomes" id="UP001501175"/>
    </source>
</evidence>
<dbReference type="GO" id="GO:0016301">
    <property type="term" value="F:kinase activity"/>
    <property type="evidence" value="ECO:0007669"/>
    <property type="project" value="UniProtKB-KW"/>
</dbReference>
<keyword evidence="4 9" id="KW-0418">Kinase</keyword>
<name>A0ABP8NMA4_9BACT</name>
<dbReference type="InterPro" id="IPR010737">
    <property type="entry name" value="4-carb_acid_sugar_kinase_N"/>
</dbReference>
<evidence type="ECO:0000256" key="5">
    <source>
        <dbReference type="ARBA" id="ARBA00022840"/>
    </source>
</evidence>
<evidence type="ECO:0000256" key="3">
    <source>
        <dbReference type="ARBA" id="ARBA00022741"/>
    </source>
</evidence>
<dbReference type="SUPFAM" id="SSF142764">
    <property type="entry name" value="YgbK-like"/>
    <property type="match status" value="1"/>
</dbReference>
<accession>A0ABP8NMA4</accession>
<evidence type="ECO:0000259" key="7">
    <source>
        <dbReference type="Pfam" id="PF07005"/>
    </source>
</evidence>
<dbReference type="Pfam" id="PF07005">
    <property type="entry name" value="SBD_N"/>
    <property type="match status" value="1"/>
</dbReference>
<keyword evidence="6" id="KW-0119">Carbohydrate metabolism</keyword>
<keyword evidence="2" id="KW-0808">Transferase</keyword>
<gene>
    <name evidence="9" type="ORF">GCM10023189_56740</name>
</gene>
<dbReference type="Proteomes" id="UP001501175">
    <property type="component" value="Unassembled WGS sequence"/>
</dbReference>
<evidence type="ECO:0000256" key="2">
    <source>
        <dbReference type="ARBA" id="ARBA00022679"/>
    </source>
</evidence>
<dbReference type="InterPro" id="IPR042213">
    <property type="entry name" value="NBD_C_sf"/>
</dbReference>
<keyword evidence="10" id="KW-1185">Reference proteome</keyword>
<dbReference type="Gene3D" id="3.40.50.10840">
    <property type="entry name" value="Putative sugar-binding, N-terminal domain"/>
    <property type="match status" value="1"/>
</dbReference>
<sequence length="437" mass="46884">MGNDVTIVVLDDDPTGTQTVHGISVLTRWETPLLREQFKAGVPLFYILTNSRSLPEPAARALATDIGQAIRQAAADTGRQVLLISRSDSTLRGHFPAEVDALAEAAGLDDPLIVLAPAFIEGGRITEDDIHYIEENGHRTPVSETPFARDPAFAYQHANLRDWVLEKSKGSIAPDAIISLSLDAIRTKPTAELASDILSQPQASILVINALTYEDLEAVSKVLWTVRKSGRTILLRSAASIVRTLAGLSPKPLLTKGDLLNGQSRTGGLIIAGSFVPKTTQQLAYLNEHSPLPVLEVNVADALTDSPACSARIVREVDAYLEQGQTVLVQSERQLVTGDRPEESLAIGQRVSGTLVDIVKGLRVLPSFIIAKGGITSSDLATKGMGVRVARVIGQIIPGVPVWEAEPGNRFHGIPYVVFPGNVGDEKALVDVLHKLQ</sequence>
<comment type="similarity">
    <text evidence="1">Belongs to the four-carbon acid sugar kinase family.</text>
</comment>
<dbReference type="InterPro" id="IPR031475">
    <property type="entry name" value="NBD_C"/>
</dbReference>
<evidence type="ECO:0000256" key="6">
    <source>
        <dbReference type="ARBA" id="ARBA00023277"/>
    </source>
</evidence>
<feature type="domain" description="Four-carbon acid sugar kinase N-terminal" evidence="7">
    <location>
        <begin position="7"/>
        <end position="245"/>
    </location>
</feature>
<evidence type="ECO:0000259" key="8">
    <source>
        <dbReference type="Pfam" id="PF17042"/>
    </source>
</evidence>
<protein>
    <submittedName>
        <fullName evidence="9">Four-carbon acid sugar kinase family protein</fullName>
    </submittedName>
</protein>